<proteinExistence type="predicted"/>
<evidence type="ECO:0000313" key="1">
    <source>
        <dbReference type="Proteomes" id="UP000095283"/>
    </source>
</evidence>
<keyword evidence="1" id="KW-1185">Reference proteome</keyword>
<reference evidence="2" key="1">
    <citation type="submission" date="2016-11" db="UniProtKB">
        <authorList>
            <consortium name="WormBaseParasite"/>
        </authorList>
    </citation>
    <scope>IDENTIFICATION</scope>
</reference>
<dbReference type="PANTHER" id="PTHR15829:SF13">
    <property type="entry name" value="FAM65 N-TERMINAL DOMAIN-CONTAINING PROTEIN"/>
    <property type="match status" value="1"/>
</dbReference>
<protein>
    <submittedName>
        <fullName evidence="2">HEAT repeat domain-containing protein</fullName>
    </submittedName>
</protein>
<dbReference type="AlphaFoldDB" id="A0A1I7XJ46"/>
<name>A0A1I7XJ46_HETBA</name>
<dbReference type="WBParaSite" id="Hba_17522">
    <property type="protein sequence ID" value="Hba_17522"/>
    <property type="gene ID" value="Hba_17522"/>
</dbReference>
<evidence type="ECO:0000313" key="2">
    <source>
        <dbReference type="WBParaSite" id="Hba_17522"/>
    </source>
</evidence>
<dbReference type="Proteomes" id="UP000095283">
    <property type="component" value="Unplaced"/>
</dbReference>
<sequence>MLKKLEVEIVTLDDLFRLVGNISTIPNISNVLTDIGADQELQEIWLSTCYPLNTTLVVPKEELRTQIKLNIAHIIEPNYPHLVNRVADSILRLMVDSVHDESKLITVFHFVGIFKGRHFAPYVENLGHDAWMVTLLDTRQSSKVVQVVDRLSNVPIVPPLESLKHLGLLLTPDEDKNKVMIERYLSSARGHLLSDLLSSYLCLLEADEESSRIGAIRALDILKNTRIARQVSYVAEHDSSNSVRNEAAKLLQKISNFNAKSKIEDDEITRI</sequence>
<accession>A0A1I7XJ46</accession>
<dbReference type="PANTHER" id="PTHR15829">
    <property type="entry name" value="PROTEIN KINASE PKN/PRK1, EFFECTOR"/>
    <property type="match status" value="1"/>
</dbReference>
<dbReference type="InterPro" id="IPR026136">
    <property type="entry name" value="RIPOR3"/>
</dbReference>
<organism evidence="1 2">
    <name type="scientific">Heterorhabditis bacteriophora</name>
    <name type="common">Entomopathogenic nematode worm</name>
    <dbReference type="NCBI Taxonomy" id="37862"/>
    <lineage>
        <taxon>Eukaryota</taxon>
        <taxon>Metazoa</taxon>
        <taxon>Ecdysozoa</taxon>
        <taxon>Nematoda</taxon>
        <taxon>Chromadorea</taxon>
        <taxon>Rhabditida</taxon>
        <taxon>Rhabditina</taxon>
        <taxon>Rhabditomorpha</taxon>
        <taxon>Strongyloidea</taxon>
        <taxon>Heterorhabditidae</taxon>
        <taxon>Heterorhabditis</taxon>
    </lineage>
</organism>